<sequence length="204" mass="22698">MSQRSACLIKVDPSSAQGEQWKPNKEDCDQLAKRWNNYYNSQPGRTTYDTDNQALVAAGIETAVRAEADDWNGEYGGSVYQVGEGYSFTKPTGGFGGSWSIVLHGYRTWFKDNIAFYHNHPLGKGIASENFSMGERRSDNAFVHNKEMPLLLVTPALDMRILGPNDDNGFTKYFDPIGRDLGNIEGAPSGEEVNKIIQCRNEGF</sequence>
<dbReference type="Proteomes" id="UP000478417">
    <property type="component" value="Unassembled WGS sequence"/>
</dbReference>
<accession>A0A6B2M6G5</accession>
<name>A0A6B2M6G5_9BACT</name>
<dbReference type="AlphaFoldDB" id="A0A6B2M6G5"/>
<reference evidence="1 2" key="1">
    <citation type="submission" date="2020-02" db="EMBL/GenBank/DDBJ databases">
        <title>Albibacoteraceae fam. nov., the first described family within the subdivision 4 Verrucomicrobia.</title>
        <authorList>
            <person name="Xi F."/>
        </authorList>
    </citation>
    <scope>NUCLEOTIDE SEQUENCE [LARGE SCALE GENOMIC DNA]</scope>
    <source>
        <strain evidence="1 2">CK1056</strain>
    </source>
</reference>
<keyword evidence="2" id="KW-1185">Reference proteome</keyword>
<gene>
    <name evidence="1" type="ORF">G0Q06_13095</name>
</gene>
<evidence type="ECO:0000313" key="1">
    <source>
        <dbReference type="EMBL" id="NDV63395.1"/>
    </source>
</evidence>
<organism evidence="1 2">
    <name type="scientific">Oceanipulchritudo coccoides</name>
    <dbReference type="NCBI Taxonomy" id="2706888"/>
    <lineage>
        <taxon>Bacteria</taxon>
        <taxon>Pseudomonadati</taxon>
        <taxon>Verrucomicrobiota</taxon>
        <taxon>Opitutia</taxon>
        <taxon>Puniceicoccales</taxon>
        <taxon>Oceanipulchritudinaceae</taxon>
        <taxon>Oceanipulchritudo</taxon>
    </lineage>
</organism>
<proteinExistence type="predicted"/>
<dbReference type="RefSeq" id="WP_163966916.1">
    <property type="nucleotide sequence ID" value="NZ_JAAGNX010000003.1"/>
</dbReference>
<evidence type="ECO:0000313" key="2">
    <source>
        <dbReference type="Proteomes" id="UP000478417"/>
    </source>
</evidence>
<comment type="caution">
    <text evidence="1">The sequence shown here is derived from an EMBL/GenBank/DDBJ whole genome shotgun (WGS) entry which is preliminary data.</text>
</comment>
<protein>
    <submittedName>
        <fullName evidence="1">Uncharacterized protein</fullName>
    </submittedName>
</protein>
<dbReference type="EMBL" id="JAAGNX010000003">
    <property type="protein sequence ID" value="NDV63395.1"/>
    <property type="molecule type" value="Genomic_DNA"/>
</dbReference>